<dbReference type="Gene3D" id="3.40.50.720">
    <property type="entry name" value="NAD(P)-binding Rossmann-like Domain"/>
    <property type="match status" value="1"/>
</dbReference>
<proteinExistence type="inferred from homology"/>
<keyword evidence="4" id="KW-1185">Reference proteome</keyword>
<dbReference type="HOGENOM" id="CLU_007383_6_1_0"/>
<dbReference type="EMBL" id="DF820462">
    <property type="protein sequence ID" value="GAK54737.1"/>
    <property type="molecule type" value="Genomic_DNA"/>
</dbReference>
<dbReference type="Proteomes" id="UP000030700">
    <property type="component" value="Unassembled WGS sequence"/>
</dbReference>
<protein>
    <submittedName>
        <fullName evidence="3">NAD-dependent epimerase/dehydratase</fullName>
    </submittedName>
</protein>
<comment type="similarity">
    <text evidence="1">Belongs to the NAD(P)-dependent epimerase/dehydratase family.</text>
</comment>
<evidence type="ECO:0000256" key="1">
    <source>
        <dbReference type="ARBA" id="ARBA00007637"/>
    </source>
</evidence>
<evidence type="ECO:0000259" key="2">
    <source>
        <dbReference type="Pfam" id="PF01370"/>
    </source>
</evidence>
<dbReference type="PANTHER" id="PTHR43000">
    <property type="entry name" value="DTDP-D-GLUCOSE 4,6-DEHYDRATASE-RELATED"/>
    <property type="match status" value="1"/>
</dbReference>
<dbReference type="Pfam" id="PF01370">
    <property type="entry name" value="Epimerase"/>
    <property type="match status" value="1"/>
</dbReference>
<dbReference type="STRING" id="1499966.U14_06025"/>
<reference evidence="3" key="1">
    <citation type="journal article" date="2015" name="PeerJ">
        <title>First genomic representation of candidate bacterial phylum KSB3 points to enhanced environmental sensing as a trigger of wastewater bulking.</title>
        <authorList>
            <person name="Sekiguchi Y."/>
            <person name="Ohashi A."/>
            <person name="Parks D.H."/>
            <person name="Yamauchi T."/>
            <person name="Tyson G.W."/>
            <person name="Hugenholtz P."/>
        </authorList>
    </citation>
    <scope>NUCLEOTIDE SEQUENCE [LARGE SCALE GENOMIC DNA]</scope>
</reference>
<dbReference type="InterPro" id="IPR036291">
    <property type="entry name" value="NAD(P)-bd_dom_sf"/>
</dbReference>
<evidence type="ECO:0000313" key="3">
    <source>
        <dbReference type="EMBL" id="GAK54737.1"/>
    </source>
</evidence>
<feature type="domain" description="NAD-dependent epimerase/dehydratase" evidence="2">
    <location>
        <begin position="6"/>
        <end position="227"/>
    </location>
</feature>
<evidence type="ECO:0000313" key="4">
    <source>
        <dbReference type="Proteomes" id="UP000030700"/>
    </source>
</evidence>
<accession>A0A081BTK6</accession>
<dbReference type="SUPFAM" id="SSF51735">
    <property type="entry name" value="NAD(P)-binding Rossmann-fold domains"/>
    <property type="match status" value="1"/>
</dbReference>
<name>A0A081BTK6_9BACT</name>
<gene>
    <name evidence="3" type="ORF">U14_06025</name>
</gene>
<dbReference type="InterPro" id="IPR001509">
    <property type="entry name" value="Epimerase_deHydtase"/>
</dbReference>
<dbReference type="AlphaFoldDB" id="A0A081BTK6"/>
<organism evidence="3">
    <name type="scientific">Candidatus Moduliflexus flocculans</name>
    <dbReference type="NCBI Taxonomy" id="1499966"/>
    <lineage>
        <taxon>Bacteria</taxon>
        <taxon>Candidatus Moduliflexota</taxon>
        <taxon>Candidatus Moduliflexia</taxon>
        <taxon>Candidatus Moduliflexales</taxon>
        <taxon>Candidatus Moduliflexaceae</taxon>
    </lineage>
</organism>
<sequence length="347" mass="39226">MSKSCLITGGAGFLGINLIRYLLGKGYAVTSYDIAPFHYHDVHDRIRAITGDIRDENAVEQALEGIDIVVHAAAALPLYHADDIFSTNIEGTRTVLQQAYLKKIPRVIHVSTTAVYGIPDHHPLYEHDRLSGVGPYGETKVEAENICLEYRQKGMCLPIVRPKSFIGPERLGVFAMLYEWAKDGKHFPVLGKGNNRYQYLDVEDLCQAIERCITLPDAIVNDTFNIGAKEFGTPKSDFQAVLDYAGHGKRIISLPEKPIIAVLRLLERLKISPLYQWIYETVGKESFVSIEKAEKVLAFSPKYSNREALLRNYKWYLQHVANFQNASGITHRVPWQQGALRLAKYFF</sequence>